<dbReference type="PANTHER" id="PTHR30085:SF7">
    <property type="entry name" value="AMINO-ACID ABC TRANSPORTER-BINDING PROTEIN YHDW-RELATED"/>
    <property type="match status" value="1"/>
</dbReference>
<gene>
    <name evidence="6" type="ORF">ATL17_1077</name>
</gene>
<comment type="caution">
    <text evidence="6">The sequence shown here is derived from an EMBL/GenBank/DDBJ whole genome shotgun (WGS) entry which is preliminary data.</text>
</comment>
<evidence type="ECO:0000256" key="1">
    <source>
        <dbReference type="ARBA" id="ARBA00010333"/>
    </source>
</evidence>
<feature type="signal peptide" evidence="4">
    <location>
        <begin position="1"/>
        <end position="23"/>
    </location>
</feature>
<dbReference type="AlphaFoldDB" id="A0A4R6VWY5"/>
<evidence type="ECO:0000256" key="3">
    <source>
        <dbReference type="ARBA" id="ARBA00022729"/>
    </source>
</evidence>
<protein>
    <submittedName>
        <fullName evidence="6">General L-amino acid transport system substrate-binding protein</fullName>
    </submittedName>
</protein>
<evidence type="ECO:0000313" key="6">
    <source>
        <dbReference type="EMBL" id="TDQ67070.1"/>
    </source>
</evidence>
<dbReference type="Pfam" id="PF00497">
    <property type="entry name" value="SBP_bac_3"/>
    <property type="match status" value="1"/>
</dbReference>
<dbReference type="CDD" id="cd13692">
    <property type="entry name" value="PBP2_BztA"/>
    <property type="match status" value="1"/>
</dbReference>
<evidence type="ECO:0000256" key="4">
    <source>
        <dbReference type="SAM" id="SignalP"/>
    </source>
</evidence>
<dbReference type="RefSeq" id="WP_133571714.1">
    <property type="nucleotide sequence ID" value="NZ_SNYR01000001.1"/>
</dbReference>
<dbReference type="SMART" id="SM00062">
    <property type="entry name" value="PBPb"/>
    <property type="match status" value="1"/>
</dbReference>
<evidence type="ECO:0000256" key="2">
    <source>
        <dbReference type="ARBA" id="ARBA00022448"/>
    </source>
</evidence>
<dbReference type="OrthoDB" id="9777941at2"/>
<dbReference type="GO" id="GO:0006865">
    <property type="term" value="P:amino acid transport"/>
    <property type="evidence" value="ECO:0007669"/>
    <property type="project" value="TreeGrafter"/>
</dbReference>
<keyword evidence="7" id="KW-1185">Reference proteome</keyword>
<dbReference type="Gene3D" id="3.40.190.10">
    <property type="entry name" value="Periplasmic binding protein-like II"/>
    <property type="match status" value="2"/>
</dbReference>
<dbReference type="InterPro" id="IPR051455">
    <property type="entry name" value="Bact_solute-bind_prot3"/>
</dbReference>
<dbReference type="PANTHER" id="PTHR30085">
    <property type="entry name" value="AMINO ACID ABC TRANSPORTER PERMEASE"/>
    <property type="match status" value="1"/>
</dbReference>
<dbReference type="EMBL" id="SNYR01000001">
    <property type="protein sequence ID" value="TDQ67070.1"/>
    <property type="molecule type" value="Genomic_DNA"/>
</dbReference>
<keyword evidence="3 4" id="KW-0732">Signal</keyword>
<evidence type="ECO:0000313" key="7">
    <source>
        <dbReference type="Proteomes" id="UP000295391"/>
    </source>
</evidence>
<sequence length="339" mass="36753">MTLKKSVLLAAAMLSVSSVAAHAAGTLEATKERGHVLCGVSPSSAGFAYADDQGKVQGLDADICRAVSAAVFADGDKVEFIPTNTNTRFQALQSGEIDILSRQTTHTFSRDNSLGLNFGPIVFYDGQGVMVPKDLGVESAYDLDGAAVCILPGTTTQQNLSDFFRTNNISFESVVFENTDEWRNAFFSGRCDVLTSDRSDLASTKAVANDPSAYVVLPETISKEPLGPVVRHDDDQWLDILTWSVYALIFAEENGITQANVDEMLNSENPEIQRFLGTTGELGKQLGLNDDWAYQIIKSVGNYGEIFNRHLGPDTPLGLSRAQNKLHTDGGLLYSPPFR</sequence>
<organism evidence="6 7">
    <name type="scientific">Maritalea mobilis</name>
    <dbReference type="NCBI Taxonomy" id="483324"/>
    <lineage>
        <taxon>Bacteria</taxon>
        <taxon>Pseudomonadati</taxon>
        <taxon>Pseudomonadota</taxon>
        <taxon>Alphaproteobacteria</taxon>
        <taxon>Hyphomicrobiales</taxon>
        <taxon>Devosiaceae</taxon>
        <taxon>Maritalea</taxon>
    </lineage>
</organism>
<dbReference type="InterPro" id="IPR001638">
    <property type="entry name" value="Solute-binding_3/MltF_N"/>
</dbReference>
<feature type="domain" description="Solute-binding protein family 3/N-terminal" evidence="5">
    <location>
        <begin position="35"/>
        <end position="264"/>
    </location>
</feature>
<dbReference type="SUPFAM" id="SSF53850">
    <property type="entry name" value="Periplasmic binding protein-like II"/>
    <property type="match status" value="1"/>
</dbReference>
<comment type="similarity">
    <text evidence="1">Belongs to the bacterial solute-binding protein 3 family.</text>
</comment>
<feature type="chain" id="PRO_5020420960" evidence="4">
    <location>
        <begin position="24"/>
        <end position="339"/>
    </location>
</feature>
<accession>A0A4R6VWY5</accession>
<keyword evidence="2" id="KW-0813">Transport</keyword>
<name>A0A4R6VWY5_9HYPH</name>
<proteinExistence type="inferred from homology"/>
<reference evidence="6 7" key="1">
    <citation type="submission" date="2019-03" db="EMBL/GenBank/DDBJ databases">
        <title>Genomic Encyclopedia of Type Strains, Phase III (KMG-III): the genomes of soil and plant-associated and newly described type strains.</title>
        <authorList>
            <person name="Whitman W."/>
        </authorList>
    </citation>
    <scope>NUCLEOTIDE SEQUENCE [LARGE SCALE GENOMIC DNA]</scope>
    <source>
        <strain evidence="6 7">CGMCC 1.7002</strain>
    </source>
</reference>
<evidence type="ECO:0000259" key="5">
    <source>
        <dbReference type="SMART" id="SM00062"/>
    </source>
</evidence>
<dbReference type="Proteomes" id="UP000295391">
    <property type="component" value="Unassembled WGS sequence"/>
</dbReference>